<proteinExistence type="predicted"/>
<reference evidence="1" key="1">
    <citation type="submission" date="2023-04" db="EMBL/GenBank/DDBJ databases">
        <title>Ambrosiozyma monospora NBRC 10751.</title>
        <authorList>
            <person name="Ichikawa N."/>
            <person name="Sato H."/>
            <person name="Tonouchi N."/>
        </authorList>
    </citation>
    <scope>NUCLEOTIDE SEQUENCE</scope>
    <source>
        <strain evidence="1">NBRC 10751</strain>
    </source>
</reference>
<name>A0ACB5UA63_AMBMO</name>
<gene>
    <name evidence="1" type="ORF">Amon02_001261500</name>
</gene>
<sequence>MFYHSFDYEEEAPDHDLDIESEPSTPFKQSIPVPRPDDESDVEEIEVDTKPVVKMKAKKSKATKGKKKSKKSKAKTINDESELPQIRTPEIPKDNSAELKTITKKVTQQTNKIEKDSKEALDELTKSKSTANKTAKFINKLLQIVFLIP</sequence>
<evidence type="ECO:0000313" key="1">
    <source>
        <dbReference type="EMBL" id="GMF06238.1"/>
    </source>
</evidence>
<accession>A0ACB5UA63</accession>
<dbReference type="Proteomes" id="UP001165064">
    <property type="component" value="Unassembled WGS sequence"/>
</dbReference>
<protein>
    <submittedName>
        <fullName evidence="1">Unnamed protein product</fullName>
    </submittedName>
</protein>
<comment type="caution">
    <text evidence="1">The sequence shown here is derived from an EMBL/GenBank/DDBJ whole genome shotgun (WGS) entry which is preliminary data.</text>
</comment>
<keyword evidence="2" id="KW-1185">Reference proteome</keyword>
<evidence type="ECO:0000313" key="2">
    <source>
        <dbReference type="Proteomes" id="UP001165064"/>
    </source>
</evidence>
<organism evidence="1 2">
    <name type="scientific">Ambrosiozyma monospora</name>
    <name type="common">Yeast</name>
    <name type="synonym">Endomycopsis monosporus</name>
    <dbReference type="NCBI Taxonomy" id="43982"/>
    <lineage>
        <taxon>Eukaryota</taxon>
        <taxon>Fungi</taxon>
        <taxon>Dikarya</taxon>
        <taxon>Ascomycota</taxon>
        <taxon>Saccharomycotina</taxon>
        <taxon>Pichiomycetes</taxon>
        <taxon>Pichiales</taxon>
        <taxon>Pichiaceae</taxon>
        <taxon>Ambrosiozyma</taxon>
    </lineage>
</organism>
<dbReference type="EMBL" id="BSXS01014970">
    <property type="protein sequence ID" value="GMF06238.1"/>
    <property type="molecule type" value="Genomic_DNA"/>
</dbReference>